<dbReference type="Proteomes" id="UP000029738">
    <property type="component" value="Unassembled WGS sequence"/>
</dbReference>
<dbReference type="Pfam" id="PF13524">
    <property type="entry name" value="Glyco_trans_1_2"/>
    <property type="match status" value="1"/>
</dbReference>
<protein>
    <submittedName>
        <fullName evidence="2">Glycosyltransferase</fullName>
    </submittedName>
</protein>
<dbReference type="EMBL" id="JHEG02000059">
    <property type="protein sequence ID" value="KIE06931.1"/>
    <property type="molecule type" value="Genomic_DNA"/>
</dbReference>
<feature type="domain" description="Spore protein YkvP/CgeB glycosyl transferase-like" evidence="1">
    <location>
        <begin position="188"/>
        <end position="332"/>
    </location>
</feature>
<evidence type="ECO:0000259" key="1">
    <source>
        <dbReference type="Pfam" id="PF13524"/>
    </source>
</evidence>
<dbReference type="EMBL" id="JHEG04000001">
    <property type="protein sequence ID" value="KAF3889674.1"/>
    <property type="molecule type" value="Genomic_DNA"/>
</dbReference>
<gene>
    <name evidence="3" type="ORF">DA73_0237510</name>
    <name evidence="2" type="ORF">DA73_0400032540</name>
</gene>
<accession>A0A0C1N3C1</accession>
<name>A0A0C1N3C1_9CYAN</name>
<evidence type="ECO:0000313" key="4">
    <source>
        <dbReference type="Proteomes" id="UP000029738"/>
    </source>
</evidence>
<dbReference type="RefSeq" id="WP_038085788.1">
    <property type="nucleotide sequence ID" value="NZ_JHEG04000001.1"/>
</dbReference>
<proteinExistence type="predicted"/>
<dbReference type="SUPFAM" id="SSF53756">
    <property type="entry name" value="UDP-Glycosyltransferase/glycogen phosphorylase"/>
    <property type="match status" value="1"/>
</dbReference>
<keyword evidence="4" id="KW-1185">Reference proteome</keyword>
<evidence type="ECO:0000313" key="2">
    <source>
        <dbReference type="EMBL" id="KAF3889674.1"/>
    </source>
</evidence>
<dbReference type="InterPro" id="IPR055259">
    <property type="entry name" value="YkvP/CgeB_Glyco_trans-like"/>
</dbReference>
<dbReference type="STRING" id="1479485.DA73_0237510"/>
<sequence length="335" mass="38301">MKIIITGGTGGTNVGDALFKAALNSNLKPVFVNMQSAFEASKFIKSVNWHLRGRYPSRLQDFSKKIVQSCLEQEAEILITTGIAPISHQALSELSDRGIKKINFLTDDPWNRVLYSPWFLKALPYYDIVFSPRRANINNLRQVGCPHVQYLPFGFDEELFYSDTSITPEEKCQYDCDVIFVGGADSDRRPWINALIRTGVKVHLYGAYWERYPETKSSLRGYANPRTLRLATRTAKVALCLVRKSNRDGHVMRSFEIPAIGSCMLSEDTQEHRDIFGDDGEAVVYFKTIPEMLEKVQWLLNHDTERNCLARKAHLLITQGKHTYKERLKTMLSLE</sequence>
<reference evidence="3" key="1">
    <citation type="journal article" date="2015" name="Genome Announc.">
        <title>Draft Genome Sequence of Tolypothrix boutellei Strain VB521301.</title>
        <authorList>
            <person name="Chandrababunaidu M.M."/>
            <person name="Singh D."/>
            <person name="Sen D."/>
            <person name="Bhan S."/>
            <person name="Das S."/>
            <person name="Gupta A."/>
            <person name="Adhikary S.P."/>
            <person name="Tripathy S."/>
        </authorList>
    </citation>
    <scope>NUCLEOTIDE SEQUENCE</scope>
    <source>
        <strain evidence="3">VB521301</strain>
    </source>
</reference>
<organism evidence="3">
    <name type="scientific">Tolypothrix bouteillei VB521301</name>
    <dbReference type="NCBI Taxonomy" id="1479485"/>
    <lineage>
        <taxon>Bacteria</taxon>
        <taxon>Bacillati</taxon>
        <taxon>Cyanobacteriota</taxon>
        <taxon>Cyanophyceae</taxon>
        <taxon>Nostocales</taxon>
        <taxon>Tolypothrichaceae</taxon>
        <taxon>Tolypothrix</taxon>
    </lineage>
</organism>
<comment type="caution">
    <text evidence="3">The sequence shown here is derived from an EMBL/GenBank/DDBJ whole genome shotgun (WGS) entry which is preliminary data.</text>
</comment>
<dbReference type="OrthoDB" id="110463at2"/>
<evidence type="ECO:0000313" key="3">
    <source>
        <dbReference type="EMBL" id="KIE06931.1"/>
    </source>
</evidence>
<reference evidence="2" key="2">
    <citation type="submission" date="2019-11" db="EMBL/GenBank/DDBJ databases">
        <title>Improved Assembly of Tolypothrix boutellei genome.</title>
        <authorList>
            <person name="Sarangi A.N."/>
            <person name="Mukherjee M."/>
            <person name="Ghosh S."/>
            <person name="Singh D."/>
            <person name="Das A."/>
            <person name="Kant S."/>
            <person name="Prusty A."/>
            <person name="Tripathy S."/>
        </authorList>
    </citation>
    <scope>NUCLEOTIDE SEQUENCE</scope>
    <source>
        <strain evidence="2">VB521301</strain>
    </source>
</reference>
<dbReference type="AlphaFoldDB" id="A0A0C1N3C1"/>